<keyword evidence="1" id="KW-0805">Transcription regulation</keyword>
<dbReference type="Gene3D" id="1.10.357.10">
    <property type="entry name" value="Tetracycline Repressor, domain 2"/>
    <property type="match status" value="1"/>
</dbReference>
<dbReference type="Pfam" id="PF00440">
    <property type="entry name" value="TetR_N"/>
    <property type="match status" value="1"/>
</dbReference>
<keyword evidence="2 4" id="KW-0238">DNA-binding</keyword>
<accession>A0AAC9IWV5</accession>
<dbReference type="EMBL" id="CP015017">
    <property type="protein sequence ID" value="APC00548.1"/>
    <property type="molecule type" value="Genomic_DNA"/>
</dbReference>
<organism evidence="6 7">
    <name type="scientific">Polynucleobacter asymbioticus</name>
    <dbReference type="NCBI Taxonomy" id="576611"/>
    <lineage>
        <taxon>Bacteria</taxon>
        <taxon>Pseudomonadati</taxon>
        <taxon>Pseudomonadota</taxon>
        <taxon>Betaproteobacteria</taxon>
        <taxon>Burkholderiales</taxon>
        <taxon>Burkholderiaceae</taxon>
        <taxon>Polynucleobacter</taxon>
    </lineage>
</organism>
<dbReference type="PANTHER" id="PTHR30055">
    <property type="entry name" value="HTH-TYPE TRANSCRIPTIONAL REGULATOR RUTR"/>
    <property type="match status" value="1"/>
</dbReference>
<dbReference type="GO" id="GO:0003700">
    <property type="term" value="F:DNA-binding transcription factor activity"/>
    <property type="evidence" value="ECO:0007669"/>
    <property type="project" value="TreeGrafter"/>
</dbReference>
<dbReference type="InterPro" id="IPR050109">
    <property type="entry name" value="HTH-type_TetR-like_transc_reg"/>
</dbReference>
<name>A0AAC9IWV5_9BURK</name>
<sequence>MYNFNMNQAAATARDLRQQALADAKRSHILNAATSVFIEFGLEAVSMREIAKRAGYTAGAIYSYFANKEEIYGALLAESLERLNAFVSVAERAISLIEDASSSNDFLVLQKSVLAFYQFYRDNPRDLDLGFYLFQGLKPRGLTNEWDSQLNARLRDAMRPQEIALSKLGFSKNEIDTEVTAIFAHIVGVLLLNHTGRIRMFGKSADELIKHYLDNLALRIPKMTKQK</sequence>
<dbReference type="GO" id="GO:0000976">
    <property type="term" value="F:transcription cis-regulatory region binding"/>
    <property type="evidence" value="ECO:0007669"/>
    <property type="project" value="TreeGrafter"/>
</dbReference>
<evidence type="ECO:0000256" key="3">
    <source>
        <dbReference type="ARBA" id="ARBA00023163"/>
    </source>
</evidence>
<dbReference type="PROSITE" id="PS50977">
    <property type="entry name" value="HTH_TETR_2"/>
    <property type="match status" value="1"/>
</dbReference>
<evidence type="ECO:0000313" key="7">
    <source>
        <dbReference type="Proteomes" id="UP000182060"/>
    </source>
</evidence>
<dbReference type="PRINTS" id="PR00455">
    <property type="entry name" value="HTHTETR"/>
</dbReference>
<dbReference type="AlphaFoldDB" id="A0AAC9IWV5"/>
<keyword evidence="3" id="KW-0804">Transcription</keyword>
<feature type="domain" description="HTH tetR-type" evidence="5">
    <location>
        <begin position="23"/>
        <end position="83"/>
    </location>
</feature>
<dbReference type="PANTHER" id="PTHR30055:SF234">
    <property type="entry name" value="HTH-TYPE TRANSCRIPTIONAL REGULATOR BETI"/>
    <property type="match status" value="1"/>
</dbReference>
<dbReference type="Proteomes" id="UP000182060">
    <property type="component" value="Chromosome"/>
</dbReference>
<evidence type="ECO:0000313" key="6">
    <source>
        <dbReference type="EMBL" id="APC00548.1"/>
    </source>
</evidence>
<gene>
    <name evidence="6" type="ORF">AOC25_02375</name>
</gene>
<reference evidence="6" key="1">
    <citation type="journal article" date="2017" name="Appl. Environ. Microbiol.">
        <title>Microdiversification of a pelagic Polynucleobacter species is mainly driven by acquisition of genomic islands from a partially interspecific gene pool.</title>
        <authorList>
            <person name="Hoetzinger M."/>
            <person name="Hahn M.W."/>
            <person name="Jezberova J."/>
            <person name="Schmidt J."/>
            <person name="Koll U."/>
        </authorList>
    </citation>
    <scope>NUCLEOTIDE SEQUENCE</scope>
    <source>
        <strain evidence="6">MWH-RechtKol4</strain>
    </source>
</reference>
<protein>
    <submittedName>
        <fullName evidence="6">TetR family transcriptional regulator</fullName>
    </submittedName>
</protein>
<dbReference type="SUPFAM" id="SSF46689">
    <property type="entry name" value="Homeodomain-like"/>
    <property type="match status" value="1"/>
</dbReference>
<dbReference type="InterPro" id="IPR001647">
    <property type="entry name" value="HTH_TetR"/>
</dbReference>
<evidence type="ECO:0000256" key="4">
    <source>
        <dbReference type="PROSITE-ProRule" id="PRU00335"/>
    </source>
</evidence>
<evidence type="ECO:0000256" key="1">
    <source>
        <dbReference type="ARBA" id="ARBA00023015"/>
    </source>
</evidence>
<dbReference type="InterPro" id="IPR009057">
    <property type="entry name" value="Homeodomain-like_sf"/>
</dbReference>
<feature type="DNA-binding region" description="H-T-H motif" evidence="4">
    <location>
        <begin position="46"/>
        <end position="65"/>
    </location>
</feature>
<evidence type="ECO:0000259" key="5">
    <source>
        <dbReference type="PROSITE" id="PS50977"/>
    </source>
</evidence>
<proteinExistence type="predicted"/>
<evidence type="ECO:0000256" key="2">
    <source>
        <dbReference type="ARBA" id="ARBA00023125"/>
    </source>
</evidence>